<accession>E3BNG0</accession>
<proteinExistence type="predicted"/>
<dbReference type="Pfam" id="PF13673">
    <property type="entry name" value="Acetyltransf_10"/>
    <property type="match status" value="1"/>
</dbReference>
<dbReference type="AlphaFoldDB" id="E3BNG0"/>
<evidence type="ECO:0000259" key="1">
    <source>
        <dbReference type="Pfam" id="PF13673"/>
    </source>
</evidence>
<dbReference type="Proteomes" id="UP000002943">
    <property type="component" value="Unassembled WGS sequence"/>
</dbReference>
<keyword evidence="2" id="KW-0808">Transferase</keyword>
<dbReference type="GO" id="GO:0016747">
    <property type="term" value="F:acyltransferase activity, transferring groups other than amino-acyl groups"/>
    <property type="evidence" value="ECO:0007669"/>
    <property type="project" value="InterPro"/>
</dbReference>
<reference evidence="2 3" key="1">
    <citation type="journal article" date="2012" name="Int. J. Syst. Evol. Microbiol.">
        <title>Vibrio caribbeanicus sp. nov., isolated from the marine sponge Scleritoderma cyanea.</title>
        <authorList>
            <person name="Hoffmann M."/>
            <person name="Monday S.R."/>
            <person name="Allard M.W."/>
            <person name="Strain E.A."/>
            <person name="Whittaker P."/>
            <person name="Naum M."/>
            <person name="McCarthy P.J."/>
            <person name="Lopez J.V."/>
            <person name="Fischer M."/>
            <person name="Brown E.W."/>
        </authorList>
    </citation>
    <scope>NUCLEOTIDE SEQUENCE [LARGE SCALE GENOMIC DNA]</scope>
    <source>
        <strain evidence="2 3">ATCC BAA-2122</strain>
    </source>
</reference>
<protein>
    <submittedName>
        <fullName evidence="2">GCN5-related N-acetyltransferase</fullName>
    </submittedName>
</protein>
<comment type="caution">
    <text evidence="2">The sequence shown here is derived from an EMBL/GenBank/DDBJ whole genome shotgun (WGS) entry which is preliminary data.</text>
</comment>
<sequence length="124" mass="14059">MGIFIHETWIYFFEQNNGEKVRAEPGITLRNATFGDEKNISELITPLMKKYVFPTIEAAAHDIVIDSVSEKSIKNYLSKNHKYMLAIKDGSKLVGAIGMRDKSHLLHLFVCESIQGSGVSRMLW</sequence>
<dbReference type="Gene3D" id="3.40.630.30">
    <property type="match status" value="1"/>
</dbReference>
<gene>
    <name evidence="2" type="ORF">VIBC2010_15129</name>
</gene>
<evidence type="ECO:0000313" key="3">
    <source>
        <dbReference type="Proteomes" id="UP000002943"/>
    </source>
</evidence>
<keyword evidence="3" id="KW-1185">Reference proteome</keyword>
<organism evidence="2 3">
    <name type="scientific">Vibrio caribbeanicus ATCC BAA-2122</name>
    <dbReference type="NCBI Taxonomy" id="796620"/>
    <lineage>
        <taxon>Bacteria</taxon>
        <taxon>Pseudomonadati</taxon>
        <taxon>Pseudomonadota</taxon>
        <taxon>Gammaproteobacteria</taxon>
        <taxon>Vibrionales</taxon>
        <taxon>Vibrionaceae</taxon>
        <taxon>Vibrio</taxon>
    </lineage>
</organism>
<dbReference type="STRING" id="796620.VIBC2010_15129"/>
<dbReference type="SUPFAM" id="SSF55729">
    <property type="entry name" value="Acyl-CoA N-acyltransferases (Nat)"/>
    <property type="match status" value="1"/>
</dbReference>
<feature type="domain" description="N-acetyltransferase" evidence="1">
    <location>
        <begin position="66"/>
        <end position="124"/>
    </location>
</feature>
<dbReference type="EMBL" id="AEIU01000096">
    <property type="protein sequence ID" value="EFP95379.1"/>
    <property type="molecule type" value="Genomic_DNA"/>
</dbReference>
<dbReference type="eggNOG" id="COG0456">
    <property type="taxonomic scope" value="Bacteria"/>
</dbReference>
<name>E3BNG0_9VIBR</name>
<dbReference type="InterPro" id="IPR000182">
    <property type="entry name" value="GNAT_dom"/>
</dbReference>
<dbReference type="InterPro" id="IPR016181">
    <property type="entry name" value="Acyl_CoA_acyltransferase"/>
</dbReference>
<evidence type="ECO:0000313" key="2">
    <source>
        <dbReference type="EMBL" id="EFP95379.1"/>
    </source>
</evidence>